<keyword evidence="2" id="KW-0472">Membrane</keyword>
<protein>
    <recommendedName>
        <fullName evidence="3">Fungal lipase-type domain-containing protein</fullName>
    </recommendedName>
</protein>
<evidence type="ECO:0000313" key="5">
    <source>
        <dbReference type="Proteomes" id="UP001055712"/>
    </source>
</evidence>
<feature type="transmembrane region" description="Helical" evidence="2">
    <location>
        <begin position="308"/>
        <end position="329"/>
    </location>
</feature>
<dbReference type="PANTHER" id="PTHR45856:SF24">
    <property type="entry name" value="FUNGAL LIPASE-LIKE DOMAIN-CONTAINING PROTEIN"/>
    <property type="match status" value="1"/>
</dbReference>
<organism evidence="4 5">
    <name type="scientific">Chlorella vulgaris</name>
    <name type="common">Green alga</name>
    <dbReference type="NCBI Taxonomy" id="3077"/>
    <lineage>
        <taxon>Eukaryota</taxon>
        <taxon>Viridiplantae</taxon>
        <taxon>Chlorophyta</taxon>
        <taxon>core chlorophytes</taxon>
        <taxon>Trebouxiophyceae</taxon>
        <taxon>Chlorellales</taxon>
        <taxon>Chlorellaceae</taxon>
        <taxon>Chlorella clade</taxon>
        <taxon>Chlorella</taxon>
    </lineage>
</organism>
<feature type="transmembrane region" description="Helical" evidence="2">
    <location>
        <begin position="73"/>
        <end position="93"/>
    </location>
</feature>
<evidence type="ECO:0000313" key="4">
    <source>
        <dbReference type="EMBL" id="KAI3436487.1"/>
    </source>
</evidence>
<gene>
    <name evidence="4" type="ORF">D9Q98_005904</name>
</gene>
<dbReference type="EMBL" id="SIDB01000002">
    <property type="protein sequence ID" value="KAI3436487.1"/>
    <property type="molecule type" value="Genomic_DNA"/>
</dbReference>
<dbReference type="SUPFAM" id="SSF53474">
    <property type="entry name" value="alpha/beta-Hydrolases"/>
    <property type="match status" value="1"/>
</dbReference>
<comment type="caution">
    <text evidence="4">The sequence shown here is derived from an EMBL/GenBank/DDBJ whole genome shotgun (WGS) entry which is preliminary data.</text>
</comment>
<reference evidence="4" key="2">
    <citation type="submission" date="2020-11" db="EMBL/GenBank/DDBJ databases">
        <authorList>
            <person name="Cecchin M."/>
            <person name="Marcolungo L."/>
            <person name="Rossato M."/>
            <person name="Girolomoni L."/>
            <person name="Cosentino E."/>
            <person name="Cuine S."/>
            <person name="Li-Beisson Y."/>
            <person name="Delledonne M."/>
            <person name="Ballottari M."/>
        </authorList>
    </citation>
    <scope>NUCLEOTIDE SEQUENCE</scope>
    <source>
        <strain evidence="4">211/11P</strain>
        <tissue evidence="4">Whole cell</tissue>
    </source>
</reference>
<evidence type="ECO:0000256" key="1">
    <source>
        <dbReference type="SAM" id="MobiDB-lite"/>
    </source>
</evidence>
<feature type="domain" description="Fungal lipase-type" evidence="3">
    <location>
        <begin position="516"/>
        <end position="657"/>
    </location>
</feature>
<proteinExistence type="predicted"/>
<reference evidence="4" key="1">
    <citation type="journal article" date="2019" name="Plant J.">
        <title>Chlorella vulgaris genome assembly and annotation reveals the molecular basis for metabolic acclimation to high light conditions.</title>
        <authorList>
            <person name="Cecchin M."/>
            <person name="Marcolungo L."/>
            <person name="Rossato M."/>
            <person name="Girolomoni L."/>
            <person name="Cosentino E."/>
            <person name="Cuine S."/>
            <person name="Li-Beisson Y."/>
            <person name="Delledonne M."/>
            <person name="Ballottari M."/>
        </authorList>
    </citation>
    <scope>NUCLEOTIDE SEQUENCE</scope>
    <source>
        <strain evidence="4">211/11P</strain>
    </source>
</reference>
<name>A0A9D4Z1D2_CHLVU</name>
<keyword evidence="5" id="KW-1185">Reference proteome</keyword>
<dbReference type="AlphaFoldDB" id="A0A9D4Z1D2"/>
<accession>A0A9D4Z1D2</accession>
<keyword evidence="2" id="KW-1133">Transmembrane helix</keyword>
<evidence type="ECO:0000259" key="3">
    <source>
        <dbReference type="Pfam" id="PF01764"/>
    </source>
</evidence>
<dbReference type="InterPro" id="IPR051218">
    <property type="entry name" value="Sec_MonoDiacylglyc_Lipase"/>
</dbReference>
<feature type="transmembrane region" description="Helical" evidence="2">
    <location>
        <begin position="114"/>
        <end position="138"/>
    </location>
</feature>
<dbReference type="PANTHER" id="PTHR45856">
    <property type="entry name" value="ALPHA/BETA-HYDROLASES SUPERFAMILY PROTEIN"/>
    <property type="match status" value="1"/>
</dbReference>
<dbReference type="GO" id="GO:0006629">
    <property type="term" value="P:lipid metabolic process"/>
    <property type="evidence" value="ECO:0007669"/>
    <property type="project" value="InterPro"/>
</dbReference>
<feature type="region of interest" description="Disordered" evidence="1">
    <location>
        <begin position="801"/>
        <end position="830"/>
    </location>
</feature>
<feature type="transmembrane region" description="Helical" evidence="2">
    <location>
        <begin position="207"/>
        <end position="227"/>
    </location>
</feature>
<feature type="transmembrane region" description="Helical" evidence="2">
    <location>
        <begin position="259"/>
        <end position="280"/>
    </location>
</feature>
<dbReference type="InterPro" id="IPR029058">
    <property type="entry name" value="AB_hydrolase_fold"/>
</dbReference>
<evidence type="ECO:0000256" key="2">
    <source>
        <dbReference type="SAM" id="Phobius"/>
    </source>
</evidence>
<keyword evidence="2" id="KW-0812">Transmembrane</keyword>
<feature type="transmembrane region" description="Helical" evidence="2">
    <location>
        <begin position="150"/>
        <end position="172"/>
    </location>
</feature>
<dbReference type="Pfam" id="PF01764">
    <property type="entry name" value="Lipase_3"/>
    <property type="match status" value="1"/>
</dbReference>
<dbReference type="InterPro" id="IPR002921">
    <property type="entry name" value="Fungal_lipase-type"/>
</dbReference>
<dbReference type="Proteomes" id="UP001055712">
    <property type="component" value="Unassembled WGS sequence"/>
</dbReference>
<sequence>MAGQNGSSEAAAPAERQSRQRVVLRQEVATKLQARILTWSVIALNVLFVCFAVALFSVHNQSTITASEARSTYWGRLGIAVACQAALLWTGLWQVLAVRQSKREGRVWSHRQHYFAWTAGGLMCLHTAYAAFILASLSSTLAQPNCGYNWRVLAVLQFFQWTFFSASLFFVLARMKNLVLWRGPGALDMPPDYRLLMDRPYRDQARAHLAILSVWMLLEGAALFGMITRLKKLDTTSLPTYSCDLDLKALSCERSTSQIVSSALTFALVITMVLIWLHLVRRALADHEQLPFTHYRSTHMFIRVQSRVVSAVFTAIIFSLLFMSLVPTLQGNCVAAADSQVGNVAVDLSMTVAAVVLALLYMPKAQALDSPLLQEFLQDFSWTQQGIAAAVEARNKRLLQSEAVDSSAKASTEEAMTNLVGFLPAAAMAGVAKLTGVQDMAGAVQQLSREPMFCMETAIRLFYWVRLAYRQEQALDGEFVNAATALPLFGLDQHVTVWDDKTDTHCVLGWSASQVVLAFRGTASLQNAMTDIKAWKITLAPHRRVRGELVKAHAGFATAWLNNGFNEKVLGKLREVDAARTGSGPLRIWLTGHSLGGALAILAAVEIRRAFPDSQMSCYTFGCPRVGNAAFTAEQEEAVPDTWAILNGMDPIPWIPKLGFKRAGNRVSINVKGDLILRPTYFEVSVMQRGNNTKHHMTGSYALSLAAILKAQFVPSKAFPGGAEGVRQLAAAMDLGAALTLRHMEIAALEDQKQLPSLLELGTSKQPVDPSKRGRLAGCAGACGSWDCWPCGAAQELSKLDKEHGGGEGGGADANAAVNGQPILAREEVT</sequence>
<feature type="transmembrane region" description="Helical" evidence="2">
    <location>
        <begin position="36"/>
        <end position="58"/>
    </location>
</feature>
<dbReference type="OrthoDB" id="508196at2759"/>
<dbReference type="CDD" id="cd00519">
    <property type="entry name" value="Lipase_3"/>
    <property type="match status" value="1"/>
</dbReference>
<dbReference type="Gene3D" id="3.40.50.1820">
    <property type="entry name" value="alpha/beta hydrolase"/>
    <property type="match status" value="1"/>
</dbReference>